<reference evidence="1 2" key="1">
    <citation type="submission" date="2016-07" db="EMBL/GenBank/DDBJ databases">
        <title>Genome sequencing of Vibrio scophthalmi strain VS-05, an isolated from Paralichthys olivaceus.</title>
        <authorList>
            <person name="Han H.-J."/>
        </authorList>
    </citation>
    <scope>NUCLEOTIDE SEQUENCE [LARGE SCALE GENOMIC DNA]</scope>
    <source>
        <strain evidence="1 2">VS-05</strain>
    </source>
</reference>
<protein>
    <submittedName>
        <fullName evidence="1">Uncharacterized protein</fullName>
    </submittedName>
</protein>
<name>A0A1C7F8T7_9VIBR</name>
<keyword evidence="2" id="KW-1185">Reference proteome</keyword>
<evidence type="ECO:0000313" key="2">
    <source>
        <dbReference type="Proteomes" id="UP000092528"/>
    </source>
</evidence>
<dbReference type="EMBL" id="CP016414">
    <property type="protein sequence ID" value="ANU36128.1"/>
    <property type="molecule type" value="Genomic_DNA"/>
</dbReference>
<organism evidence="1 2">
    <name type="scientific">Vibrio scophthalmi</name>
    <dbReference type="NCBI Taxonomy" id="45658"/>
    <lineage>
        <taxon>Bacteria</taxon>
        <taxon>Pseudomonadati</taxon>
        <taxon>Pseudomonadota</taxon>
        <taxon>Gammaproteobacteria</taxon>
        <taxon>Vibrionales</taxon>
        <taxon>Vibrionaceae</taxon>
        <taxon>Vibrio</taxon>
    </lineage>
</organism>
<dbReference type="AlphaFoldDB" id="A0A1C7F8T7"/>
<gene>
    <name evidence="1" type="ORF">VSVS05_01001</name>
</gene>
<sequence length="30" mass="3298">MSRQGSEDALAGNKKCISHLLYNYDCGSVH</sequence>
<proteinExistence type="predicted"/>
<accession>A0A1C7F8T7</accession>
<evidence type="ECO:0000313" key="1">
    <source>
        <dbReference type="EMBL" id="ANU36128.1"/>
    </source>
</evidence>
<dbReference type="Proteomes" id="UP000092528">
    <property type="component" value="Chromosome 1"/>
</dbReference>